<reference evidence="4 5" key="1">
    <citation type="submission" date="2022-04" db="EMBL/GenBank/DDBJ databases">
        <title>Hymenobacter sp. isolated from the air.</title>
        <authorList>
            <person name="Won M."/>
            <person name="Lee C.-M."/>
            <person name="Woen H.-Y."/>
            <person name="Kwon S.-W."/>
        </authorList>
    </citation>
    <scope>NUCLEOTIDE SEQUENCE [LARGE SCALE GENOMIC DNA]</scope>
    <source>
        <strain evidence="5">5116 S-27</strain>
    </source>
</reference>
<protein>
    <submittedName>
        <fullName evidence="4">DUF4142 domain-containing protein</fullName>
    </submittedName>
</protein>
<gene>
    <name evidence="4" type="ORF">MUN80_05980</name>
</gene>
<keyword evidence="5" id="KW-1185">Reference proteome</keyword>
<feature type="compositionally biased region" description="Polar residues" evidence="1">
    <location>
        <begin position="48"/>
        <end position="68"/>
    </location>
</feature>
<feature type="compositionally biased region" description="Low complexity" evidence="1">
    <location>
        <begin position="21"/>
        <end position="38"/>
    </location>
</feature>
<evidence type="ECO:0000256" key="1">
    <source>
        <dbReference type="SAM" id="MobiDB-lite"/>
    </source>
</evidence>
<evidence type="ECO:0000313" key="4">
    <source>
        <dbReference type="EMBL" id="UOQ54304.1"/>
    </source>
</evidence>
<evidence type="ECO:0000256" key="2">
    <source>
        <dbReference type="SAM" id="SignalP"/>
    </source>
</evidence>
<accession>A0ABY4FCL9</accession>
<feature type="chain" id="PRO_5046288731" evidence="2">
    <location>
        <begin position="26"/>
        <end position="234"/>
    </location>
</feature>
<feature type="domain" description="DUF4142" evidence="3">
    <location>
        <begin position="94"/>
        <end position="227"/>
    </location>
</feature>
<dbReference type="PANTHER" id="PTHR38593">
    <property type="entry name" value="BLR2558 PROTEIN"/>
    <property type="match status" value="1"/>
</dbReference>
<evidence type="ECO:0000259" key="3">
    <source>
        <dbReference type="Pfam" id="PF13628"/>
    </source>
</evidence>
<dbReference type="InterPro" id="IPR025419">
    <property type="entry name" value="DUF4142"/>
</dbReference>
<keyword evidence="2" id="KW-0732">Signal</keyword>
<dbReference type="Pfam" id="PF13628">
    <property type="entry name" value="DUF4142"/>
    <property type="match status" value="1"/>
</dbReference>
<name>A0ABY4FCL9_9BACT</name>
<organism evidence="4 5">
    <name type="scientific">Hymenobacter cellulosivorans</name>
    <dbReference type="NCBI Taxonomy" id="2932249"/>
    <lineage>
        <taxon>Bacteria</taxon>
        <taxon>Pseudomonadati</taxon>
        <taxon>Bacteroidota</taxon>
        <taxon>Cytophagia</taxon>
        <taxon>Cytophagales</taxon>
        <taxon>Hymenobacteraceae</taxon>
        <taxon>Hymenobacter</taxon>
    </lineage>
</organism>
<proteinExistence type="predicted"/>
<dbReference type="EMBL" id="CP095049">
    <property type="protein sequence ID" value="UOQ54304.1"/>
    <property type="molecule type" value="Genomic_DNA"/>
</dbReference>
<dbReference type="PROSITE" id="PS51257">
    <property type="entry name" value="PROKAR_LIPOPROTEIN"/>
    <property type="match status" value="1"/>
</dbReference>
<dbReference type="PANTHER" id="PTHR38593:SF1">
    <property type="entry name" value="BLR2558 PROTEIN"/>
    <property type="match status" value="1"/>
</dbReference>
<dbReference type="RefSeq" id="WP_244720923.1">
    <property type="nucleotide sequence ID" value="NZ_CP095049.1"/>
</dbReference>
<sequence>MKRIPLSLLCASLLTLGACSSNDSATTTTETNTNSEEAGGNAGDNYMNAATNGDTSSTSMPGDSTQAGSADANRTAPADMNGSAGPGDTAPHSTDPEFMMSAAHSDQNEIQLSKLALEKGVTGAAKDHANMMIKDHTKSTADLKAIATKKKVTLPTDMDAEHKAIAATMQKLSGKDFETKFMDQMVIDHQKTLNTLKAHQQMTKDADLQGFIGKVTPVVQSHLDMSKQHSTMKM</sequence>
<dbReference type="Proteomes" id="UP000831785">
    <property type="component" value="Chromosome"/>
</dbReference>
<feature type="region of interest" description="Disordered" evidence="1">
    <location>
        <begin position="21"/>
        <end position="97"/>
    </location>
</feature>
<dbReference type="InterPro" id="IPR012347">
    <property type="entry name" value="Ferritin-like"/>
</dbReference>
<feature type="signal peptide" evidence="2">
    <location>
        <begin position="1"/>
        <end position="25"/>
    </location>
</feature>
<dbReference type="Gene3D" id="1.20.1260.10">
    <property type="match status" value="1"/>
</dbReference>
<evidence type="ECO:0000313" key="5">
    <source>
        <dbReference type="Proteomes" id="UP000831785"/>
    </source>
</evidence>